<reference evidence="1 2" key="1">
    <citation type="journal article" date="2019" name="Commun. Biol.">
        <title>The bagworm genome reveals a unique fibroin gene that provides high tensile strength.</title>
        <authorList>
            <person name="Kono N."/>
            <person name="Nakamura H."/>
            <person name="Ohtoshi R."/>
            <person name="Tomita M."/>
            <person name="Numata K."/>
            <person name="Arakawa K."/>
        </authorList>
    </citation>
    <scope>NUCLEOTIDE SEQUENCE [LARGE SCALE GENOMIC DNA]</scope>
</reference>
<proteinExistence type="predicted"/>
<gene>
    <name evidence="1" type="ORF">EVAR_101137_1</name>
</gene>
<accession>A0A4C1SGA2</accession>
<dbReference type="EMBL" id="BGZK01003401">
    <property type="protein sequence ID" value="GBP00916.1"/>
    <property type="molecule type" value="Genomic_DNA"/>
</dbReference>
<dbReference type="Proteomes" id="UP000299102">
    <property type="component" value="Unassembled WGS sequence"/>
</dbReference>
<name>A0A4C1SGA2_EUMVA</name>
<comment type="caution">
    <text evidence="1">The sequence shown here is derived from an EMBL/GenBank/DDBJ whole genome shotgun (WGS) entry which is preliminary data.</text>
</comment>
<dbReference type="AlphaFoldDB" id="A0A4C1SGA2"/>
<organism evidence="1 2">
    <name type="scientific">Eumeta variegata</name>
    <name type="common">Bagworm moth</name>
    <name type="synonym">Eumeta japonica</name>
    <dbReference type="NCBI Taxonomy" id="151549"/>
    <lineage>
        <taxon>Eukaryota</taxon>
        <taxon>Metazoa</taxon>
        <taxon>Ecdysozoa</taxon>
        <taxon>Arthropoda</taxon>
        <taxon>Hexapoda</taxon>
        <taxon>Insecta</taxon>
        <taxon>Pterygota</taxon>
        <taxon>Neoptera</taxon>
        <taxon>Endopterygota</taxon>
        <taxon>Lepidoptera</taxon>
        <taxon>Glossata</taxon>
        <taxon>Ditrysia</taxon>
        <taxon>Tineoidea</taxon>
        <taxon>Psychidae</taxon>
        <taxon>Oiketicinae</taxon>
        <taxon>Eumeta</taxon>
    </lineage>
</organism>
<evidence type="ECO:0000313" key="2">
    <source>
        <dbReference type="Proteomes" id="UP000299102"/>
    </source>
</evidence>
<protein>
    <submittedName>
        <fullName evidence="1">Uncharacterized protein</fullName>
    </submittedName>
</protein>
<sequence length="96" mass="10967">MLVGRGTLESSREFRRWWRSCKGQERKMWFKSPSSRPHSHTDESLMQSLAKCIGMEPLLHPKDETWSLPSLILQMVDVACLLNLNLKDQGLGGIKG</sequence>
<keyword evidence="2" id="KW-1185">Reference proteome</keyword>
<evidence type="ECO:0000313" key="1">
    <source>
        <dbReference type="EMBL" id="GBP00916.1"/>
    </source>
</evidence>